<dbReference type="EMBL" id="BJYE01000050">
    <property type="protein sequence ID" value="GEN57952.1"/>
    <property type="molecule type" value="Genomic_DNA"/>
</dbReference>
<dbReference type="GO" id="GO:0003755">
    <property type="term" value="F:peptidyl-prolyl cis-trans isomerase activity"/>
    <property type="evidence" value="ECO:0007669"/>
    <property type="project" value="UniProtKB-KW"/>
</dbReference>
<dbReference type="InterPro" id="IPR027304">
    <property type="entry name" value="Trigger_fact/SurA_dom_sf"/>
</dbReference>
<comment type="catalytic activity">
    <reaction evidence="1">
        <text>[protein]-peptidylproline (omega=180) = [protein]-peptidylproline (omega=0)</text>
        <dbReference type="Rhea" id="RHEA:16237"/>
        <dbReference type="Rhea" id="RHEA-COMP:10747"/>
        <dbReference type="Rhea" id="RHEA-COMP:10748"/>
        <dbReference type="ChEBI" id="CHEBI:83833"/>
        <dbReference type="ChEBI" id="CHEBI:83834"/>
        <dbReference type="EC" id="5.2.1.8"/>
    </reaction>
</comment>
<evidence type="ECO:0000256" key="4">
    <source>
        <dbReference type="ARBA" id="ARBA00023110"/>
    </source>
</evidence>
<dbReference type="InterPro" id="IPR000297">
    <property type="entry name" value="PPIase_PpiC"/>
</dbReference>
<name>A0A511X4S7_9BACI</name>
<dbReference type="Gene3D" id="3.10.50.40">
    <property type="match status" value="1"/>
</dbReference>
<keyword evidence="9" id="KW-1185">Reference proteome</keyword>
<dbReference type="SUPFAM" id="SSF54534">
    <property type="entry name" value="FKBP-like"/>
    <property type="match status" value="1"/>
</dbReference>
<dbReference type="PROSITE" id="PS50198">
    <property type="entry name" value="PPIC_PPIASE_2"/>
    <property type="match status" value="1"/>
</dbReference>
<protein>
    <recommendedName>
        <fullName evidence="2">peptidylprolyl isomerase</fullName>
        <ecNumber evidence="2">5.2.1.8</ecNumber>
    </recommendedName>
</protein>
<evidence type="ECO:0000259" key="7">
    <source>
        <dbReference type="PROSITE" id="PS50198"/>
    </source>
</evidence>
<evidence type="ECO:0000256" key="6">
    <source>
        <dbReference type="PROSITE-ProRule" id="PRU00278"/>
    </source>
</evidence>
<dbReference type="PANTHER" id="PTHR47245:SF1">
    <property type="entry name" value="FOLDASE PROTEIN PRSA"/>
    <property type="match status" value="1"/>
</dbReference>
<dbReference type="InterPro" id="IPR050245">
    <property type="entry name" value="PrsA_foldase"/>
</dbReference>
<keyword evidence="5 6" id="KW-0413">Isomerase</keyword>
<dbReference type="SUPFAM" id="SSF109998">
    <property type="entry name" value="Triger factor/SurA peptide-binding domain-like"/>
    <property type="match status" value="1"/>
</dbReference>
<dbReference type="Proteomes" id="UP000321400">
    <property type="component" value="Unassembled WGS sequence"/>
</dbReference>
<evidence type="ECO:0000256" key="2">
    <source>
        <dbReference type="ARBA" id="ARBA00013194"/>
    </source>
</evidence>
<dbReference type="AlphaFoldDB" id="A0A511X4S7"/>
<gene>
    <name evidence="8" type="ORF">HAL01_24160</name>
</gene>
<comment type="caution">
    <text evidence="8">The sequence shown here is derived from an EMBL/GenBank/DDBJ whole genome shotgun (WGS) entry which is preliminary data.</text>
</comment>
<evidence type="ECO:0000256" key="1">
    <source>
        <dbReference type="ARBA" id="ARBA00000971"/>
    </source>
</evidence>
<evidence type="ECO:0000256" key="5">
    <source>
        <dbReference type="ARBA" id="ARBA00023235"/>
    </source>
</evidence>
<reference evidence="8 9" key="1">
    <citation type="submission" date="2019-07" db="EMBL/GenBank/DDBJ databases">
        <title>Whole genome shotgun sequence of Halolactibacillus alkaliphilus NBRC 103919.</title>
        <authorList>
            <person name="Hosoyama A."/>
            <person name="Uohara A."/>
            <person name="Ohji S."/>
            <person name="Ichikawa N."/>
        </authorList>
    </citation>
    <scope>NUCLEOTIDE SEQUENCE [LARGE SCALE GENOMIC DNA]</scope>
    <source>
        <strain evidence="8 9">NBRC 103919</strain>
    </source>
</reference>
<dbReference type="InterPro" id="IPR046357">
    <property type="entry name" value="PPIase_dom_sf"/>
</dbReference>
<sequence length="294" mass="34241">MQKLVIFLAIILLTNGATYFLTREPSVTQYPESETVDRNEPVATIDGDPIEFDDWMSYLEAHYGKVALESLITDEVSKRISKNENVVINDRVIEMEVLRMHTLYGQLPEEQVDSMETLWREEIRSRLLMEQLLTRDIAITDEEITAYYTTHPGDFEVSRWIELSEIEVNSQKEAEDIYTALESGADFHALAREYATTEEQLKTGGYRGFYSYDSNFLTNNERVRIDTLDEYSYSEPFQKGSGYAIVYLGRDLLEMSLSLDDVREHIRTELAIEQLAYLPSEQTLWEELNVEWIY</sequence>
<dbReference type="RefSeq" id="WP_089803605.1">
    <property type="nucleotide sequence ID" value="NZ_BJYE01000050.1"/>
</dbReference>
<organism evidence="8 9">
    <name type="scientific">Halolactibacillus alkaliphilus</name>
    <dbReference type="NCBI Taxonomy" id="442899"/>
    <lineage>
        <taxon>Bacteria</taxon>
        <taxon>Bacillati</taxon>
        <taxon>Bacillota</taxon>
        <taxon>Bacilli</taxon>
        <taxon>Bacillales</taxon>
        <taxon>Bacillaceae</taxon>
        <taxon>Halolactibacillus</taxon>
    </lineage>
</organism>
<keyword evidence="4 6" id="KW-0697">Rotamase</keyword>
<keyword evidence="3" id="KW-0732">Signal</keyword>
<dbReference type="PANTHER" id="PTHR47245">
    <property type="entry name" value="PEPTIDYLPROLYL ISOMERASE"/>
    <property type="match status" value="1"/>
</dbReference>
<accession>A0A511X4S7</accession>
<dbReference type="OrthoDB" id="2677468at2"/>
<dbReference type="STRING" id="442899.SAMN05720591_1467"/>
<proteinExistence type="predicted"/>
<evidence type="ECO:0000256" key="3">
    <source>
        <dbReference type="ARBA" id="ARBA00022729"/>
    </source>
</evidence>
<dbReference type="EC" id="5.2.1.8" evidence="2"/>
<evidence type="ECO:0000313" key="8">
    <source>
        <dbReference type="EMBL" id="GEN57952.1"/>
    </source>
</evidence>
<feature type="domain" description="PpiC" evidence="7">
    <location>
        <begin position="129"/>
        <end position="250"/>
    </location>
</feature>
<evidence type="ECO:0000313" key="9">
    <source>
        <dbReference type="Proteomes" id="UP000321400"/>
    </source>
</evidence>
<dbReference type="Pfam" id="PF13145">
    <property type="entry name" value="Rotamase_2"/>
    <property type="match status" value="1"/>
</dbReference>